<dbReference type="Proteomes" id="UP000222310">
    <property type="component" value="Unassembled WGS sequence"/>
</dbReference>
<dbReference type="EMBL" id="LAHD01000226">
    <property type="protein sequence ID" value="PHJ91581.1"/>
    <property type="molecule type" value="Genomic_DNA"/>
</dbReference>
<organism evidence="1 2">
    <name type="scientific">Nostoc linckia z8</name>
    <dbReference type="NCBI Taxonomy" id="1628746"/>
    <lineage>
        <taxon>Bacteria</taxon>
        <taxon>Bacillati</taxon>
        <taxon>Cyanobacteriota</taxon>
        <taxon>Cyanophyceae</taxon>
        <taxon>Nostocales</taxon>
        <taxon>Nostocaceae</taxon>
        <taxon>Nostoc</taxon>
    </lineage>
</organism>
<protein>
    <submittedName>
        <fullName evidence="1">Uncharacterized protein</fullName>
    </submittedName>
</protein>
<comment type="caution">
    <text evidence="1">The sequence shown here is derived from an EMBL/GenBank/DDBJ whole genome shotgun (WGS) entry which is preliminary data.</text>
</comment>
<name>A0A9Q5Z4B9_NOSLI</name>
<evidence type="ECO:0000313" key="2">
    <source>
        <dbReference type="Proteomes" id="UP000222310"/>
    </source>
</evidence>
<gene>
    <name evidence="1" type="ORF">VF08_36925</name>
</gene>
<evidence type="ECO:0000313" key="1">
    <source>
        <dbReference type="EMBL" id="PHJ91581.1"/>
    </source>
</evidence>
<accession>A0A9Q5Z4B9</accession>
<proteinExistence type="predicted"/>
<reference evidence="1 2" key="1">
    <citation type="submission" date="2015-02" db="EMBL/GenBank/DDBJ databases">
        <title>Nostoc linckia genome annotation.</title>
        <authorList>
            <person name="Zhou Z."/>
        </authorList>
    </citation>
    <scope>NUCLEOTIDE SEQUENCE [LARGE SCALE GENOMIC DNA]</scope>
    <source>
        <strain evidence="2">z8</strain>
    </source>
</reference>
<sequence length="117" mass="13723">MEDLSDDSVNRFLLREQYEPKDLFEEIKPNINLIGGILSGDDTVIDKPHSDPKITELIGYYYSVTHFFSAIRAFTQLELMRSEELIENWYEIQRNLSLQVARDFILEHLTQKLSLTV</sequence>
<dbReference type="AlphaFoldDB" id="A0A9Q5Z4B9"/>